<dbReference type="GO" id="GO:0005509">
    <property type="term" value="F:calcium ion binding"/>
    <property type="evidence" value="ECO:0007669"/>
    <property type="project" value="UniProtKB-UniRule"/>
</dbReference>
<evidence type="ECO:0000313" key="4">
    <source>
        <dbReference type="EMBL" id="RUS86488.1"/>
    </source>
</evidence>
<feature type="domain" description="Cadherin" evidence="3">
    <location>
        <begin position="139"/>
        <end position="222"/>
    </location>
</feature>
<feature type="signal peptide" evidence="2">
    <location>
        <begin position="1"/>
        <end position="24"/>
    </location>
</feature>
<evidence type="ECO:0000313" key="5">
    <source>
        <dbReference type="Proteomes" id="UP000271974"/>
    </source>
</evidence>
<gene>
    <name evidence="4" type="ORF">EGW08_005738</name>
</gene>
<proteinExistence type="predicted"/>
<organism evidence="4 5">
    <name type="scientific">Elysia chlorotica</name>
    <name type="common">Eastern emerald elysia</name>
    <name type="synonym">Sea slug</name>
    <dbReference type="NCBI Taxonomy" id="188477"/>
    <lineage>
        <taxon>Eukaryota</taxon>
        <taxon>Metazoa</taxon>
        <taxon>Spiralia</taxon>
        <taxon>Lophotrochozoa</taxon>
        <taxon>Mollusca</taxon>
        <taxon>Gastropoda</taxon>
        <taxon>Heterobranchia</taxon>
        <taxon>Euthyneura</taxon>
        <taxon>Panpulmonata</taxon>
        <taxon>Sacoglossa</taxon>
        <taxon>Placobranchoidea</taxon>
        <taxon>Plakobranchidae</taxon>
        <taxon>Elysia</taxon>
    </lineage>
</organism>
<dbReference type="GO" id="GO:0016020">
    <property type="term" value="C:membrane"/>
    <property type="evidence" value="ECO:0007669"/>
    <property type="project" value="InterPro"/>
</dbReference>
<keyword evidence="5" id="KW-1185">Reference proteome</keyword>
<keyword evidence="1" id="KW-0106">Calcium</keyword>
<accession>A0A433TYB3</accession>
<protein>
    <recommendedName>
        <fullName evidence="3">Cadherin domain-containing protein</fullName>
    </recommendedName>
</protein>
<feature type="non-terminal residue" evidence="4">
    <location>
        <position position="230"/>
    </location>
</feature>
<keyword evidence="2" id="KW-0732">Signal</keyword>
<dbReference type="InterPro" id="IPR015919">
    <property type="entry name" value="Cadherin-like_sf"/>
</dbReference>
<dbReference type="AlphaFoldDB" id="A0A433TYB3"/>
<sequence length="230" mass="25150">MGSIRRNFVRLWIFLMLGSLMIHAAEIMTTNVVTLNENQRTDLTVADVQCTDGTNMVLSGDISPTAFCTFCFVVEPNNIATGTYKINFYPSVADLTFSQVPEYDITLTCEDLDNTTNTVTEVLEIRITPNSAPIFTNGLSDQQTISSTKDKVAGEALFTVAATDPNSDEIYYTLSQTDPTSNNFQIGLTDGIVSAVNDLNTQCTQEIDLYITITDGSIQVGPQVIDVTLQ</sequence>
<dbReference type="InterPro" id="IPR002126">
    <property type="entry name" value="Cadherin-like_dom"/>
</dbReference>
<dbReference type="SUPFAM" id="SSF49313">
    <property type="entry name" value="Cadherin-like"/>
    <property type="match status" value="1"/>
</dbReference>
<evidence type="ECO:0000256" key="2">
    <source>
        <dbReference type="SAM" id="SignalP"/>
    </source>
</evidence>
<feature type="chain" id="PRO_5019103305" description="Cadherin domain-containing protein" evidence="2">
    <location>
        <begin position="25"/>
        <end position="230"/>
    </location>
</feature>
<dbReference type="OrthoDB" id="6157089at2759"/>
<dbReference type="GO" id="GO:0007156">
    <property type="term" value="P:homophilic cell adhesion via plasma membrane adhesion molecules"/>
    <property type="evidence" value="ECO:0007669"/>
    <property type="project" value="InterPro"/>
</dbReference>
<dbReference type="Gene3D" id="2.60.40.60">
    <property type="entry name" value="Cadherins"/>
    <property type="match status" value="1"/>
</dbReference>
<dbReference type="Proteomes" id="UP000271974">
    <property type="component" value="Unassembled WGS sequence"/>
</dbReference>
<evidence type="ECO:0000259" key="3">
    <source>
        <dbReference type="PROSITE" id="PS50268"/>
    </source>
</evidence>
<reference evidence="4 5" key="1">
    <citation type="submission" date="2019-01" db="EMBL/GenBank/DDBJ databases">
        <title>A draft genome assembly of the solar-powered sea slug Elysia chlorotica.</title>
        <authorList>
            <person name="Cai H."/>
            <person name="Li Q."/>
            <person name="Fang X."/>
            <person name="Li J."/>
            <person name="Curtis N.E."/>
            <person name="Altenburger A."/>
            <person name="Shibata T."/>
            <person name="Feng M."/>
            <person name="Maeda T."/>
            <person name="Schwartz J.A."/>
            <person name="Shigenobu S."/>
            <person name="Lundholm N."/>
            <person name="Nishiyama T."/>
            <person name="Yang H."/>
            <person name="Hasebe M."/>
            <person name="Li S."/>
            <person name="Pierce S.K."/>
            <person name="Wang J."/>
        </authorList>
    </citation>
    <scope>NUCLEOTIDE SEQUENCE [LARGE SCALE GENOMIC DNA]</scope>
    <source>
        <strain evidence="4">EC2010</strain>
        <tissue evidence="4">Whole organism of an adult</tissue>
    </source>
</reference>
<dbReference type="PROSITE" id="PS50268">
    <property type="entry name" value="CADHERIN_2"/>
    <property type="match status" value="1"/>
</dbReference>
<comment type="caution">
    <text evidence="4">The sequence shown here is derived from an EMBL/GenBank/DDBJ whole genome shotgun (WGS) entry which is preliminary data.</text>
</comment>
<evidence type="ECO:0000256" key="1">
    <source>
        <dbReference type="PROSITE-ProRule" id="PRU00043"/>
    </source>
</evidence>
<name>A0A433TYB3_ELYCH</name>
<dbReference type="EMBL" id="RQTK01000137">
    <property type="protein sequence ID" value="RUS86488.1"/>
    <property type="molecule type" value="Genomic_DNA"/>
</dbReference>
<dbReference type="CDD" id="cd11304">
    <property type="entry name" value="Cadherin_repeat"/>
    <property type="match status" value="1"/>
</dbReference>